<feature type="binding site" evidence="7">
    <location>
        <begin position="42"/>
        <end position="43"/>
    </location>
    <ligand>
        <name>substrate</name>
    </ligand>
</feature>
<comment type="catalytic activity">
    <reaction evidence="1 7">
        <text>L-glutamate = D-glutamate</text>
        <dbReference type="Rhea" id="RHEA:12813"/>
        <dbReference type="ChEBI" id="CHEBI:29985"/>
        <dbReference type="ChEBI" id="CHEBI:29986"/>
        <dbReference type="EC" id="5.1.1.3"/>
    </reaction>
</comment>
<evidence type="ECO:0000256" key="1">
    <source>
        <dbReference type="ARBA" id="ARBA00001602"/>
    </source>
</evidence>
<dbReference type="EC" id="5.1.1.3" evidence="2 7"/>
<dbReference type="Proteomes" id="UP000178951">
    <property type="component" value="Unassembled WGS sequence"/>
</dbReference>
<dbReference type="HAMAP" id="MF_00258">
    <property type="entry name" value="Glu_racemase"/>
    <property type="match status" value="1"/>
</dbReference>
<comment type="caution">
    <text evidence="7">Lacks conserved residue(s) required for the propagation of feature annotation.</text>
</comment>
<proteinExistence type="inferred from homology"/>
<dbReference type="GO" id="GO:0008360">
    <property type="term" value="P:regulation of cell shape"/>
    <property type="evidence" value="ECO:0007669"/>
    <property type="project" value="UniProtKB-KW"/>
</dbReference>
<protein>
    <recommendedName>
        <fullName evidence="2 7">Glutamate racemase</fullName>
        <ecNumber evidence="2 7">5.1.1.3</ecNumber>
    </recommendedName>
</protein>
<dbReference type="EMBL" id="MEUF01000024">
    <property type="protein sequence ID" value="OGC35592.1"/>
    <property type="molecule type" value="Genomic_DNA"/>
</dbReference>
<dbReference type="PROSITE" id="PS00924">
    <property type="entry name" value="ASP_GLU_RACEMASE_2"/>
    <property type="match status" value="1"/>
</dbReference>
<dbReference type="GO" id="GO:0071555">
    <property type="term" value="P:cell wall organization"/>
    <property type="evidence" value="ECO:0007669"/>
    <property type="project" value="UniProtKB-KW"/>
</dbReference>
<dbReference type="NCBIfam" id="TIGR00067">
    <property type="entry name" value="glut_race"/>
    <property type="match status" value="1"/>
</dbReference>
<feature type="active site" description="Proton donor/acceptor" evidence="7">
    <location>
        <position position="73"/>
    </location>
</feature>
<dbReference type="Gene3D" id="3.40.50.1860">
    <property type="match status" value="2"/>
</dbReference>
<dbReference type="GO" id="GO:0008881">
    <property type="term" value="F:glutamate racemase activity"/>
    <property type="evidence" value="ECO:0007669"/>
    <property type="project" value="UniProtKB-UniRule"/>
</dbReference>
<dbReference type="InterPro" id="IPR001920">
    <property type="entry name" value="Asp/Glu_race"/>
</dbReference>
<dbReference type="FunFam" id="3.40.50.1860:FF:000001">
    <property type="entry name" value="Glutamate racemase"/>
    <property type="match status" value="1"/>
</dbReference>
<sequence>MPASPIGVFDSGVGGLSVLKEVLYQLPHEDIIYLADTARLPYGNKSPEEIIKINQEIIPFLISRGAKLVIIACGTSSAIAYPALKDLYPVEMINLIGPGSQAAVKSSHNGQIGLIATQGTVNSGAYQEAITAISPNSTVIAQACPLFVPLIEGGHLDSDETRKIAKGYLKPILDAKADTLILGCTHYPHLAPLLKQLVGPRVTLVDPAIEAVAEAKTWLKRAGTLREAPTHPKYEFLVTGPVPQFEELGSLLLGKPISHAKHVII</sequence>
<dbReference type="PANTHER" id="PTHR21198">
    <property type="entry name" value="GLUTAMATE RACEMASE"/>
    <property type="match status" value="1"/>
</dbReference>
<dbReference type="SUPFAM" id="SSF53681">
    <property type="entry name" value="Aspartate/glutamate racemase"/>
    <property type="match status" value="2"/>
</dbReference>
<comment type="function">
    <text evidence="7">Provides the (R)-glutamate required for cell wall biosynthesis.</text>
</comment>
<organism evidence="8 9">
    <name type="scientific">candidate division WOR-1 bacterium RIFOXYB2_FULL_48_7</name>
    <dbReference type="NCBI Taxonomy" id="1802583"/>
    <lineage>
        <taxon>Bacteria</taxon>
        <taxon>Bacillati</taxon>
        <taxon>Saganbacteria</taxon>
    </lineage>
</organism>
<evidence type="ECO:0000313" key="8">
    <source>
        <dbReference type="EMBL" id="OGC35592.1"/>
    </source>
</evidence>
<evidence type="ECO:0000256" key="4">
    <source>
        <dbReference type="ARBA" id="ARBA00022984"/>
    </source>
</evidence>
<evidence type="ECO:0000256" key="6">
    <source>
        <dbReference type="ARBA" id="ARBA00023316"/>
    </source>
</evidence>
<evidence type="ECO:0000256" key="5">
    <source>
        <dbReference type="ARBA" id="ARBA00023235"/>
    </source>
</evidence>
<evidence type="ECO:0000256" key="7">
    <source>
        <dbReference type="HAMAP-Rule" id="MF_00258"/>
    </source>
</evidence>
<comment type="similarity">
    <text evidence="7">Belongs to the aspartate/glutamate racemases family.</text>
</comment>
<dbReference type="STRING" id="1802583.A2311_05370"/>
<dbReference type="InterPro" id="IPR004391">
    <property type="entry name" value="Glu_race"/>
</dbReference>
<keyword evidence="5 7" id="KW-0413">Isomerase</keyword>
<dbReference type="GO" id="GO:0009252">
    <property type="term" value="P:peptidoglycan biosynthetic process"/>
    <property type="evidence" value="ECO:0007669"/>
    <property type="project" value="UniProtKB-UniRule"/>
</dbReference>
<keyword evidence="4 7" id="KW-0573">Peptidoglycan synthesis</keyword>
<evidence type="ECO:0000256" key="2">
    <source>
        <dbReference type="ARBA" id="ARBA00013090"/>
    </source>
</evidence>
<comment type="caution">
    <text evidence="8">The sequence shown here is derived from an EMBL/GenBank/DDBJ whole genome shotgun (WGS) entry which is preliminary data.</text>
</comment>
<evidence type="ECO:0000313" key="9">
    <source>
        <dbReference type="Proteomes" id="UP000178951"/>
    </source>
</evidence>
<gene>
    <name evidence="7" type="primary">murI</name>
    <name evidence="8" type="ORF">A2311_05370</name>
</gene>
<keyword evidence="6 7" id="KW-0961">Cell wall biogenesis/degradation</keyword>
<dbReference type="AlphaFoldDB" id="A0A1F4TSA5"/>
<dbReference type="Pfam" id="PF01177">
    <property type="entry name" value="Asp_Glu_race"/>
    <property type="match status" value="1"/>
</dbReference>
<dbReference type="PANTHER" id="PTHR21198:SF2">
    <property type="entry name" value="GLUTAMATE RACEMASE"/>
    <property type="match status" value="1"/>
</dbReference>
<reference evidence="8 9" key="1">
    <citation type="journal article" date="2016" name="Nat. Commun.">
        <title>Thousands of microbial genomes shed light on interconnected biogeochemical processes in an aquifer system.</title>
        <authorList>
            <person name="Anantharaman K."/>
            <person name="Brown C.T."/>
            <person name="Hug L.A."/>
            <person name="Sharon I."/>
            <person name="Castelle C.J."/>
            <person name="Probst A.J."/>
            <person name="Thomas B.C."/>
            <person name="Singh A."/>
            <person name="Wilkins M.J."/>
            <person name="Karaoz U."/>
            <person name="Brodie E.L."/>
            <person name="Williams K.H."/>
            <person name="Hubbard S.S."/>
            <person name="Banfield J.F."/>
        </authorList>
    </citation>
    <scope>NUCLEOTIDE SEQUENCE [LARGE SCALE GENOMIC DNA]</scope>
</reference>
<accession>A0A1F4TSA5</accession>
<evidence type="ECO:0000256" key="3">
    <source>
        <dbReference type="ARBA" id="ARBA00022960"/>
    </source>
</evidence>
<dbReference type="InterPro" id="IPR033134">
    <property type="entry name" value="Asp/Glu_racemase_AS_2"/>
</dbReference>
<feature type="binding site" evidence="7">
    <location>
        <begin position="185"/>
        <end position="186"/>
    </location>
    <ligand>
        <name>substrate</name>
    </ligand>
</feature>
<feature type="binding site" evidence="7">
    <location>
        <begin position="10"/>
        <end position="11"/>
    </location>
    <ligand>
        <name>substrate</name>
    </ligand>
</feature>
<comment type="pathway">
    <text evidence="7">Cell wall biogenesis; peptidoglycan biosynthesis.</text>
</comment>
<dbReference type="InterPro" id="IPR015942">
    <property type="entry name" value="Asp/Glu/hydantoin_racemase"/>
</dbReference>
<dbReference type="UniPathway" id="UPA00219"/>
<name>A0A1F4TSA5_UNCSA</name>
<feature type="active site" description="Proton donor/acceptor" evidence="7">
    <location>
        <position position="184"/>
    </location>
</feature>
<keyword evidence="3 7" id="KW-0133">Cell shape</keyword>